<sequence>MCGTGLLVSLVQLSNLLCLPCRHLDGGAPALYVRRKFQLFLHWYSNARGCSKKQSCPCIREREESDIDAFFSLVIRVSGNDFGRNFRRYY</sequence>
<dbReference type="Proteomes" id="UP000759537">
    <property type="component" value="Unassembled WGS sequence"/>
</dbReference>
<dbReference type="EMBL" id="WHVB01000001">
    <property type="protein sequence ID" value="KAF8487055.1"/>
    <property type="molecule type" value="Genomic_DNA"/>
</dbReference>
<accession>A0A9P5TDT7</accession>
<organism evidence="2 3">
    <name type="scientific">Russula ochroleuca</name>
    <dbReference type="NCBI Taxonomy" id="152965"/>
    <lineage>
        <taxon>Eukaryota</taxon>
        <taxon>Fungi</taxon>
        <taxon>Dikarya</taxon>
        <taxon>Basidiomycota</taxon>
        <taxon>Agaricomycotina</taxon>
        <taxon>Agaricomycetes</taxon>
        <taxon>Russulales</taxon>
        <taxon>Russulaceae</taxon>
        <taxon>Russula</taxon>
    </lineage>
</organism>
<keyword evidence="1" id="KW-0732">Signal</keyword>
<name>A0A9P5TDT7_9AGAM</name>
<reference evidence="2" key="2">
    <citation type="journal article" date="2020" name="Nat. Commun.">
        <title>Large-scale genome sequencing of mycorrhizal fungi provides insights into the early evolution of symbiotic traits.</title>
        <authorList>
            <person name="Miyauchi S."/>
            <person name="Kiss E."/>
            <person name="Kuo A."/>
            <person name="Drula E."/>
            <person name="Kohler A."/>
            <person name="Sanchez-Garcia M."/>
            <person name="Morin E."/>
            <person name="Andreopoulos B."/>
            <person name="Barry K.W."/>
            <person name="Bonito G."/>
            <person name="Buee M."/>
            <person name="Carver A."/>
            <person name="Chen C."/>
            <person name="Cichocki N."/>
            <person name="Clum A."/>
            <person name="Culley D."/>
            <person name="Crous P.W."/>
            <person name="Fauchery L."/>
            <person name="Girlanda M."/>
            <person name="Hayes R.D."/>
            <person name="Keri Z."/>
            <person name="LaButti K."/>
            <person name="Lipzen A."/>
            <person name="Lombard V."/>
            <person name="Magnuson J."/>
            <person name="Maillard F."/>
            <person name="Murat C."/>
            <person name="Nolan M."/>
            <person name="Ohm R.A."/>
            <person name="Pangilinan J."/>
            <person name="Pereira M.F."/>
            <person name="Perotto S."/>
            <person name="Peter M."/>
            <person name="Pfister S."/>
            <person name="Riley R."/>
            <person name="Sitrit Y."/>
            <person name="Stielow J.B."/>
            <person name="Szollosi G."/>
            <person name="Zifcakova L."/>
            <person name="Stursova M."/>
            <person name="Spatafora J.W."/>
            <person name="Tedersoo L."/>
            <person name="Vaario L.M."/>
            <person name="Yamada A."/>
            <person name="Yan M."/>
            <person name="Wang P."/>
            <person name="Xu J."/>
            <person name="Bruns T."/>
            <person name="Baldrian P."/>
            <person name="Vilgalys R."/>
            <person name="Dunand C."/>
            <person name="Henrissat B."/>
            <person name="Grigoriev I.V."/>
            <person name="Hibbett D."/>
            <person name="Nagy L.G."/>
            <person name="Martin F.M."/>
        </authorList>
    </citation>
    <scope>NUCLEOTIDE SEQUENCE</scope>
    <source>
        <strain evidence="2">Prilba</strain>
    </source>
</reference>
<evidence type="ECO:0000256" key="1">
    <source>
        <dbReference type="SAM" id="SignalP"/>
    </source>
</evidence>
<keyword evidence="3" id="KW-1185">Reference proteome</keyword>
<feature type="signal peptide" evidence="1">
    <location>
        <begin position="1"/>
        <end position="18"/>
    </location>
</feature>
<reference evidence="2" key="1">
    <citation type="submission" date="2019-10" db="EMBL/GenBank/DDBJ databases">
        <authorList>
            <consortium name="DOE Joint Genome Institute"/>
            <person name="Kuo A."/>
            <person name="Miyauchi S."/>
            <person name="Kiss E."/>
            <person name="Drula E."/>
            <person name="Kohler A."/>
            <person name="Sanchez-Garcia M."/>
            <person name="Andreopoulos B."/>
            <person name="Barry K.W."/>
            <person name="Bonito G."/>
            <person name="Buee M."/>
            <person name="Carver A."/>
            <person name="Chen C."/>
            <person name="Cichocki N."/>
            <person name="Clum A."/>
            <person name="Culley D."/>
            <person name="Crous P.W."/>
            <person name="Fauchery L."/>
            <person name="Girlanda M."/>
            <person name="Hayes R."/>
            <person name="Keri Z."/>
            <person name="LaButti K."/>
            <person name="Lipzen A."/>
            <person name="Lombard V."/>
            <person name="Magnuson J."/>
            <person name="Maillard F."/>
            <person name="Morin E."/>
            <person name="Murat C."/>
            <person name="Nolan M."/>
            <person name="Ohm R."/>
            <person name="Pangilinan J."/>
            <person name="Pereira M."/>
            <person name="Perotto S."/>
            <person name="Peter M."/>
            <person name="Riley R."/>
            <person name="Sitrit Y."/>
            <person name="Stielow B."/>
            <person name="Szollosi G."/>
            <person name="Zifcakova L."/>
            <person name="Stursova M."/>
            <person name="Spatafora J.W."/>
            <person name="Tedersoo L."/>
            <person name="Vaario L.-M."/>
            <person name="Yamada A."/>
            <person name="Yan M."/>
            <person name="Wang P."/>
            <person name="Xu J."/>
            <person name="Bruns T."/>
            <person name="Baldrian P."/>
            <person name="Vilgalys R."/>
            <person name="Henrissat B."/>
            <person name="Grigoriev I.V."/>
            <person name="Hibbett D."/>
            <person name="Nagy L.G."/>
            <person name="Martin F.M."/>
        </authorList>
    </citation>
    <scope>NUCLEOTIDE SEQUENCE</scope>
    <source>
        <strain evidence="2">Prilba</strain>
    </source>
</reference>
<proteinExistence type="predicted"/>
<evidence type="ECO:0000313" key="3">
    <source>
        <dbReference type="Proteomes" id="UP000759537"/>
    </source>
</evidence>
<dbReference type="AlphaFoldDB" id="A0A9P5TDT7"/>
<protein>
    <recommendedName>
        <fullName evidence="4">Secreted protein</fullName>
    </recommendedName>
</protein>
<comment type="caution">
    <text evidence="2">The sequence shown here is derived from an EMBL/GenBank/DDBJ whole genome shotgun (WGS) entry which is preliminary data.</text>
</comment>
<gene>
    <name evidence="2" type="ORF">DFH94DRAFT_12433</name>
</gene>
<feature type="chain" id="PRO_5040424630" description="Secreted protein" evidence="1">
    <location>
        <begin position="19"/>
        <end position="90"/>
    </location>
</feature>
<evidence type="ECO:0008006" key="4">
    <source>
        <dbReference type="Google" id="ProtNLM"/>
    </source>
</evidence>
<evidence type="ECO:0000313" key="2">
    <source>
        <dbReference type="EMBL" id="KAF8487055.1"/>
    </source>
</evidence>